<dbReference type="InterPro" id="IPR036237">
    <property type="entry name" value="Xyl_isomerase-like_sf"/>
</dbReference>
<dbReference type="InterPro" id="IPR007801">
    <property type="entry name" value="MbnB/TglH/ChrH"/>
</dbReference>
<sequence length="278" mass="32452">MSKYGKFGIGVNYKSSFSKEIYNNLQYIDILEVHSENFFLDEEDNYLEKCCEEIPIIFHGLDMSLGTDDNLDTEYIENLKNVIINKKPIWYSDHLSATRHGNIEVGHLMPIQFSIENSYNIINKIKKIKKIKSEVNENFIIENITYYYNMPGSDMAEIDFINSIVKNSDCGILLGINNLYINAMNHNYDPEEFLLKLPLDHIVEIHLAGGSYKFDMIVDTHANKIWDDVWKLYEYSLSKTDVCGVIIERDSNIENYTTVIDEVTIAREIYKKIYRKHP</sequence>
<evidence type="ECO:0000313" key="2">
    <source>
        <dbReference type="Proteomes" id="UP001214757"/>
    </source>
</evidence>
<organism evidence="1 2">
    <name type="scientific">Xenorhabdus aichiensis</name>
    <dbReference type="NCBI Taxonomy" id="3025874"/>
    <lineage>
        <taxon>Bacteria</taxon>
        <taxon>Pseudomonadati</taxon>
        <taxon>Pseudomonadota</taxon>
        <taxon>Gammaproteobacteria</taxon>
        <taxon>Enterobacterales</taxon>
        <taxon>Morganellaceae</taxon>
        <taxon>Xenorhabdus</taxon>
    </lineage>
</organism>
<dbReference type="EMBL" id="JAQRFO010000003">
    <property type="protein sequence ID" value="MDC9620559.1"/>
    <property type="molecule type" value="Genomic_DNA"/>
</dbReference>
<dbReference type="NCBIfam" id="NF003818">
    <property type="entry name" value="PRK05409.1"/>
    <property type="match status" value="1"/>
</dbReference>
<reference evidence="1 2" key="1">
    <citation type="submission" date="2023-02" db="EMBL/GenBank/DDBJ databases">
        <title>Entomopathogenic bacteria.</title>
        <authorList>
            <person name="Machado R.A."/>
        </authorList>
    </citation>
    <scope>NUCLEOTIDE SEQUENCE [LARGE SCALE GENOMIC DNA]</scope>
    <source>
        <strain evidence="1 2">XENO-7</strain>
    </source>
</reference>
<dbReference type="Gene3D" id="3.20.20.150">
    <property type="entry name" value="Divalent-metal-dependent TIM barrel enzymes"/>
    <property type="match status" value="1"/>
</dbReference>
<comment type="caution">
    <text evidence="1">The sequence shown here is derived from an EMBL/GenBank/DDBJ whole genome shotgun (WGS) entry which is preliminary data.</text>
</comment>
<name>A0ABT5LYR3_9GAMM</name>
<keyword evidence="2" id="KW-1185">Reference proteome</keyword>
<dbReference type="RefSeq" id="WP_273578443.1">
    <property type="nucleotide sequence ID" value="NZ_JAQRFO010000003.1"/>
</dbReference>
<dbReference type="PANTHER" id="PTHR42194:SF1">
    <property type="entry name" value="UPF0276 PROTEIN HI_1600"/>
    <property type="match status" value="1"/>
</dbReference>
<protein>
    <submittedName>
        <fullName evidence="1">DUF692 domain-containing protein</fullName>
    </submittedName>
</protein>
<proteinExistence type="predicted"/>
<dbReference type="Pfam" id="PF05114">
    <property type="entry name" value="MbnB_TglH_ChrH"/>
    <property type="match status" value="1"/>
</dbReference>
<dbReference type="SUPFAM" id="SSF51658">
    <property type="entry name" value="Xylose isomerase-like"/>
    <property type="match status" value="1"/>
</dbReference>
<gene>
    <name evidence="1" type="ORF">PSI22_02655</name>
</gene>
<evidence type="ECO:0000313" key="1">
    <source>
        <dbReference type="EMBL" id="MDC9620559.1"/>
    </source>
</evidence>
<dbReference type="Proteomes" id="UP001214757">
    <property type="component" value="Unassembled WGS sequence"/>
</dbReference>
<dbReference type="PANTHER" id="PTHR42194">
    <property type="entry name" value="UPF0276 PROTEIN HI_1600"/>
    <property type="match status" value="1"/>
</dbReference>
<accession>A0ABT5LYR3</accession>